<gene>
    <name evidence="1" type="ORF">E1963_09385</name>
</gene>
<keyword evidence="2" id="KW-1185">Reference proteome</keyword>
<name>A0A4R4FEX2_9FIRM</name>
<comment type="caution">
    <text evidence="1">The sequence shown here is derived from an EMBL/GenBank/DDBJ whole genome shotgun (WGS) entry which is preliminary data.</text>
</comment>
<proteinExistence type="predicted"/>
<protein>
    <submittedName>
        <fullName evidence="1">Uncharacterized protein</fullName>
    </submittedName>
</protein>
<accession>A0A4R4FEX2</accession>
<dbReference type="RefSeq" id="WP_132277406.1">
    <property type="nucleotide sequence ID" value="NZ_JAOBST010000013.1"/>
</dbReference>
<evidence type="ECO:0000313" key="2">
    <source>
        <dbReference type="Proteomes" id="UP000295710"/>
    </source>
</evidence>
<dbReference type="AlphaFoldDB" id="A0A4R4FEX2"/>
<dbReference type="EMBL" id="SMMX01000006">
    <property type="protein sequence ID" value="TDA21961.1"/>
    <property type="molecule type" value="Genomic_DNA"/>
</dbReference>
<organism evidence="1 2">
    <name type="scientific">Extibacter muris</name>
    <dbReference type="NCBI Taxonomy" id="1796622"/>
    <lineage>
        <taxon>Bacteria</taxon>
        <taxon>Bacillati</taxon>
        <taxon>Bacillota</taxon>
        <taxon>Clostridia</taxon>
        <taxon>Lachnospirales</taxon>
        <taxon>Lachnospiraceae</taxon>
        <taxon>Extibacter</taxon>
    </lineage>
</organism>
<evidence type="ECO:0000313" key="1">
    <source>
        <dbReference type="EMBL" id="TDA21961.1"/>
    </source>
</evidence>
<reference evidence="1 2" key="1">
    <citation type="journal article" date="2016" name="Nat. Microbiol.">
        <title>The Mouse Intestinal Bacterial Collection (miBC) provides host-specific insight into cultured diversity and functional potential of the gut microbiota.</title>
        <authorList>
            <person name="Lagkouvardos I."/>
            <person name="Pukall R."/>
            <person name="Abt B."/>
            <person name="Foesel B.U."/>
            <person name="Meier-Kolthoff J.P."/>
            <person name="Kumar N."/>
            <person name="Bresciani A."/>
            <person name="Martinez I."/>
            <person name="Just S."/>
            <person name="Ziegler C."/>
            <person name="Brugiroux S."/>
            <person name="Garzetti D."/>
            <person name="Wenning M."/>
            <person name="Bui T.P."/>
            <person name="Wang J."/>
            <person name="Hugenholtz F."/>
            <person name="Plugge C.M."/>
            <person name="Peterson D.A."/>
            <person name="Hornef M.W."/>
            <person name="Baines J.F."/>
            <person name="Smidt H."/>
            <person name="Walter J."/>
            <person name="Kristiansen K."/>
            <person name="Nielsen H.B."/>
            <person name="Haller D."/>
            <person name="Overmann J."/>
            <person name="Stecher B."/>
            <person name="Clavel T."/>
        </authorList>
    </citation>
    <scope>NUCLEOTIDE SEQUENCE [LARGE SCALE GENOMIC DNA]</scope>
    <source>
        <strain evidence="1 2">DSM 28560</strain>
    </source>
</reference>
<dbReference type="Proteomes" id="UP000295710">
    <property type="component" value="Unassembled WGS sequence"/>
</dbReference>
<sequence length="135" mass="16125">MDGQVKGQMELEEYLKEINRENFDILDYIPTGSTNAVARVMLRFRTGLRDRQMRKLIHFARRRIPILNMQDGKGYFIPDMNSDKDIRLLVKYVQQEESRLRRIAWSLMAARKTLRSCGINWRDEKWKKGKYKKAA</sequence>